<sequence>MMDPRVRLATTALAACFTAAFAPPPGRSSSPMSTSKMDVVGPRTTRVAEHHVQAPVRPHHFRHRLLHILLLRHVAVPIATFVEPDSGCHPRPQLISDVRDDDDGTVGAASPVPLAAPVMMPTHLAFQPEFNT</sequence>
<accession>A0A426YCJ7</accession>
<gene>
    <name evidence="1" type="ORF">B296_00052396</name>
</gene>
<organism evidence="1 2">
    <name type="scientific">Ensete ventricosum</name>
    <name type="common">Abyssinian banana</name>
    <name type="synonym">Musa ensete</name>
    <dbReference type="NCBI Taxonomy" id="4639"/>
    <lineage>
        <taxon>Eukaryota</taxon>
        <taxon>Viridiplantae</taxon>
        <taxon>Streptophyta</taxon>
        <taxon>Embryophyta</taxon>
        <taxon>Tracheophyta</taxon>
        <taxon>Spermatophyta</taxon>
        <taxon>Magnoliopsida</taxon>
        <taxon>Liliopsida</taxon>
        <taxon>Zingiberales</taxon>
        <taxon>Musaceae</taxon>
        <taxon>Ensete</taxon>
    </lineage>
</organism>
<name>A0A426YCJ7_ENSVE</name>
<evidence type="ECO:0000313" key="2">
    <source>
        <dbReference type="Proteomes" id="UP000287651"/>
    </source>
</evidence>
<dbReference type="EMBL" id="AMZH03013347">
    <property type="protein sequence ID" value="RRT49438.1"/>
    <property type="molecule type" value="Genomic_DNA"/>
</dbReference>
<reference evidence="1 2" key="1">
    <citation type="journal article" date="2014" name="Agronomy (Basel)">
        <title>A Draft Genome Sequence for Ensete ventricosum, the Drought-Tolerant Tree Against Hunger.</title>
        <authorList>
            <person name="Harrison J."/>
            <person name="Moore K.A."/>
            <person name="Paszkiewicz K."/>
            <person name="Jones T."/>
            <person name="Grant M."/>
            <person name="Ambacheew D."/>
            <person name="Muzemil S."/>
            <person name="Studholme D.J."/>
        </authorList>
    </citation>
    <scope>NUCLEOTIDE SEQUENCE [LARGE SCALE GENOMIC DNA]</scope>
</reference>
<comment type="caution">
    <text evidence="1">The sequence shown here is derived from an EMBL/GenBank/DDBJ whole genome shotgun (WGS) entry which is preliminary data.</text>
</comment>
<dbReference type="AlphaFoldDB" id="A0A426YCJ7"/>
<protein>
    <submittedName>
        <fullName evidence="1">Uncharacterized protein</fullName>
    </submittedName>
</protein>
<evidence type="ECO:0000313" key="1">
    <source>
        <dbReference type="EMBL" id="RRT49438.1"/>
    </source>
</evidence>
<dbReference type="Proteomes" id="UP000287651">
    <property type="component" value="Unassembled WGS sequence"/>
</dbReference>
<proteinExistence type="predicted"/>